<dbReference type="SUPFAM" id="SSF48097">
    <property type="entry name" value="Regulator of G-protein signaling, RGS"/>
    <property type="match status" value="2"/>
</dbReference>
<accession>A0A6G0ZHI3</accession>
<keyword evidence="3" id="KW-1185">Reference proteome</keyword>
<gene>
    <name evidence="2" type="ORF">FWK35_00000803</name>
</gene>
<dbReference type="GO" id="GO:0005886">
    <property type="term" value="C:plasma membrane"/>
    <property type="evidence" value="ECO:0007669"/>
    <property type="project" value="TreeGrafter"/>
</dbReference>
<dbReference type="InterPro" id="IPR052246">
    <property type="entry name" value="Cell_Polariz_PKAAnc"/>
</dbReference>
<dbReference type="InterPro" id="IPR037719">
    <property type="entry name" value="AKAP10_AKB_dom"/>
</dbReference>
<dbReference type="AlphaFoldDB" id="A0A6G0ZHI3"/>
<organism evidence="2 3">
    <name type="scientific">Aphis craccivora</name>
    <name type="common">Cowpea aphid</name>
    <dbReference type="NCBI Taxonomy" id="307492"/>
    <lineage>
        <taxon>Eukaryota</taxon>
        <taxon>Metazoa</taxon>
        <taxon>Ecdysozoa</taxon>
        <taxon>Arthropoda</taxon>
        <taxon>Hexapoda</taxon>
        <taxon>Insecta</taxon>
        <taxon>Pterygota</taxon>
        <taxon>Neoptera</taxon>
        <taxon>Paraneoptera</taxon>
        <taxon>Hemiptera</taxon>
        <taxon>Sternorrhyncha</taxon>
        <taxon>Aphidomorpha</taxon>
        <taxon>Aphidoidea</taxon>
        <taxon>Aphididae</taxon>
        <taxon>Aphidini</taxon>
        <taxon>Aphis</taxon>
        <taxon>Aphis</taxon>
    </lineage>
</organism>
<dbReference type="InterPro" id="IPR036305">
    <property type="entry name" value="RGS_sf"/>
</dbReference>
<dbReference type="PANTHER" id="PTHR13155">
    <property type="entry name" value="A-KINASE ANCHOR PROTEINS"/>
    <property type="match status" value="1"/>
</dbReference>
<dbReference type="GO" id="GO:0005739">
    <property type="term" value="C:mitochondrion"/>
    <property type="evidence" value="ECO:0007669"/>
    <property type="project" value="TreeGrafter"/>
</dbReference>
<dbReference type="GO" id="GO:0016301">
    <property type="term" value="F:kinase activity"/>
    <property type="evidence" value="ECO:0007669"/>
    <property type="project" value="UniProtKB-KW"/>
</dbReference>
<dbReference type="CDD" id="cd12804">
    <property type="entry name" value="AKAP10_AKB"/>
    <property type="match status" value="1"/>
</dbReference>
<name>A0A6G0ZHI3_APHCR</name>
<dbReference type="OrthoDB" id="5584247at2759"/>
<dbReference type="Gene3D" id="1.10.167.10">
    <property type="entry name" value="Regulator of G-protein Signalling 4, domain 2"/>
    <property type="match status" value="1"/>
</dbReference>
<evidence type="ECO:0000313" key="2">
    <source>
        <dbReference type="EMBL" id="KAF0770311.1"/>
    </source>
</evidence>
<dbReference type="CDD" id="cd08721">
    <property type="entry name" value="RGS_AKAP2_2"/>
    <property type="match status" value="1"/>
</dbReference>
<dbReference type="GO" id="GO:0008104">
    <property type="term" value="P:intracellular protein localization"/>
    <property type="evidence" value="ECO:0007669"/>
    <property type="project" value="TreeGrafter"/>
</dbReference>
<proteinExistence type="predicted"/>
<protein>
    <submittedName>
        <fullName evidence="2">A-kinase anchor protein 10, mitochondrial isoform X1</fullName>
    </submittedName>
</protein>
<evidence type="ECO:0000313" key="3">
    <source>
        <dbReference type="Proteomes" id="UP000478052"/>
    </source>
</evidence>
<dbReference type="InterPro" id="IPR044926">
    <property type="entry name" value="RGS_subdomain_2"/>
</dbReference>
<reference evidence="2 3" key="1">
    <citation type="submission" date="2019-08" db="EMBL/GenBank/DDBJ databases">
        <title>Whole genome of Aphis craccivora.</title>
        <authorList>
            <person name="Voronova N.V."/>
            <person name="Shulinski R.S."/>
            <person name="Bandarenka Y.V."/>
            <person name="Zhorov D.G."/>
            <person name="Warner D."/>
        </authorList>
    </citation>
    <scope>NUCLEOTIDE SEQUENCE [LARGE SCALE GENOMIC DNA]</scope>
    <source>
        <strain evidence="2">180601</strain>
        <tissue evidence="2">Whole Body</tissue>
    </source>
</reference>
<evidence type="ECO:0000259" key="1">
    <source>
        <dbReference type="PROSITE" id="PS50132"/>
    </source>
</evidence>
<keyword evidence="2" id="KW-0808">Transferase</keyword>
<dbReference type="EMBL" id="VUJU01000453">
    <property type="protein sequence ID" value="KAF0770311.1"/>
    <property type="molecule type" value="Genomic_DNA"/>
</dbReference>
<dbReference type="GO" id="GO:0051018">
    <property type="term" value="F:protein kinase A binding"/>
    <property type="evidence" value="ECO:0007669"/>
    <property type="project" value="InterPro"/>
</dbReference>
<dbReference type="SMART" id="SM00315">
    <property type="entry name" value="RGS"/>
    <property type="match status" value="1"/>
</dbReference>
<dbReference type="InterPro" id="IPR016137">
    <property type="entry name" value="RGS"/>
</dbReference>
<keyword evidence="2" id="KW-0418">Kinase</keyword>
<dbReference type="Pfam" id="PF00615">
    <property type="entry name" value="RGS"/>
    <property type="match status" value="1"/>
</dbReference>
<sequence>MLNFWKTIQSKKNPTSSTNINNTGLIINSDRGLPLKDFEYDESDLYALEKCRLSLHFGEALLLDNSALLSMFRQFLDHRNSLSLYHLYMALLGRTDIEDELLRTNLLKNISVHRIHFPDQLIAKINNQSKYIDIGDLKEVTDKVNAILQEYWNSFVQTDMFCKYQVDVLTGGQVTLGDILLCDGLLSYFMEFLDNEGCRSIVEFWLAATNFKSCVEQLKNTSVNYEQAQSDAICIYEKYLSLQATCSLGFTDQVRISVEESICPADIQGQTVTTISQCFRSAVLVVLAFLRHRCLMPFLSSQHYVRYLSELIKAGNSYQSLSQDNESSSSSVSEYSTNSKRSMSSLLPYSASTDSLWRKRQQSRHNDLDREHHTFVVKEYIRNGGSVISSQRAFRIHGSNLADMILFRIKKKQCSFEPIALMLNTQTSGLSFGRVDEYGRFERNIEPDPDKNKESGIRRMMKKFVNKEGVKMQEDMAWQVAEMIVKDVTSVTMANNDEDFGAE</sequence>
<dbReference type="PANTHER" id="PTHR13155:SF1">
    <property type="entry name" value="A-KINASE ANCHOR PROTEIN 10, MITOCHONDRIAL"/>
    <property type="match status" value="1"/>
</dbReference>
<dbReference type="Proteomes" id="UP000478052">
    <property type="component" value="Unassembled WGS sequence"/>
</dbReference>
<dbReference type="PROSITE" id="PS50132">
    <property type="entry name" value="RGS"/>
    <property type="match status" value="1"/>
</dbReference>
<feature type="domain" description="RGS" evidence="1">
    <location>
        <begin position="175"/>
        <end position="308"/>
    </location>
</feature>
<comment type="caution">
    <text evidence="2">The sequence shown here is derived from an EMBL/GenBank/DDBJ whole genome shotgun (WGS) entry which is preliminary data.</text>
</comment>